<feature type="domain" description="PiggyBac transposable element-derived protein" evidence="1">
    <location>
        <begin position="203"/>
        <end position="293"/>
    </location>
</feature>
<evidence type="ECO:0000259" key="1">
    <source>
        <dbReference type="Pfam" id="PF13843"/>
    </source>
</evidence>
<proteinExistence type="predicted"/>
<dbReference type="InterPro" id="IPR029526">
    <property type="entry name" value="PGBD"/>
</dbReference>
<accession>A0A8K0D0X1</accession>
<reference evidence="2" key="1">
    <citation type="submission" date="2019-08" db="EMBL/GenBank/DDBJ databases">
        <title>The genome of the North American firefly Photinus pyralis.</title>
        <authorList>
            <consortium name="Photinus pyralis genome working group"/>
            <person name="Fallon T.R."/>
            <person name="Sander Lower S.E."/>
            <person name="Weng J.-K."/>
        </authorList>
    </citation>
    <scope>NUCLEOTIDE SEQUENCE</scope>
    <source>
        <strain evidence="2">TRF0915ILg1</strain>
        <tissue evidence="2">Whole body</tissue>
    </source>
</reference>
<dbReference type="OrthoDB" id="6720297at2759"/>
<name>A0A8K0D0X1_IGNLU</name>
<dbReference type="Proteomes" id="UP000801492">
    <property type="component" value="Unassembled WGS sequence"/>
</dbReference>
<dbReference type="PANTHER" id="PTHR46599">
    <property type="entry name" value="PIGGYBAC TRANSPOSABLE ELEMENT-DERIVED PROTEIN 4"/>
    <property type="match status" value="1"/>
</dbReference>
<protein>
    <recommendedName>
        <fullName evidence="1">PiggyBac transposable element-derived protein domain-containing protein</fullName>
    </recommendedName>
</protein>
<comment type="caution">
    <text evidence="2">The sequence shown here is derived from an EMBL/GenBank/DDBJ whole genome shotgun (WGS) entry which is preliminary data.</text>
</comment>
<dbReference type="AlphaFoldDB" id="A0A8K0D0X1"/>
<organism evidence="2 3">
    <name type="scientific">Ignelater luminosus</name>
    <name type="common">Cucubano</name>
    <name type="synonym">Pyrophorus luminosus</name>
    <dbReference type="NCBI Taxonomy" id="2038154"/>
    <lineage>
        <taxon>Eukaryota</taxon>
        <taxon>Metazoa</taxon>
        <taxon>Ecdysozoa</taxon>
        <taxon>Arthropoda</taxon>
        <taxon>Hexapoda</taxon>
        <taxon>Insecta</taxon>
        <taxon>Pterygota</taxon>
        <taxon>Neoptera</taxon>
        <taxon>Endopterygota</taxon>
        <taxon>Coleoptera</taxon>
        <taxon>Polyphaga</taxon>
        <taxon>Elateriformia</taxon>
        <taxon>Elateroidea</taxon>
        <taxon>Elateridae</taxon>
        <taxon>Agrypninae</taxon>
        <taxon>Pyrophorini</taxon>
        <taxon>Ignelater</taxon>
    </lineage>
</organism>
<dbReference type="PANTHER" id="PTHR46599:SF3">
    <property type="entry name" value="PIGGYBAC TRANSPOSABLE ELEMENT-DERIVED PROTEIN 4"/>
    <property type="match status" value="1"/>
</dbReference>
<sequence length="301" mass="34733">MKAKNIKNLNNALTVEEALARKDRRCWQEAMKSEHNLLLCNETCELVDLSKGRKTIGCRKRPLQKEKIQRLVDTFCTDFESDVEPYEDSGSEYLASEHSSSEFDLEFPKDYEFLERKTDNFLLVRSESSHQSIDESMAKFKGRSSLKQYLLLQPTKRGIKICGRCDSRTGYVYDFDRYSGKDSEANKGTLGERVVKNIHNNNGTIGYLWMDTKEVMVLSNCHGNESVEISRTGKDETKIKLSCPEAIQFYNSHMGGVDLSDQLTGLYEVDRKSMKWWKKVFYKLLFTTAVTAWIVCKELNK</sequence>
<gene>
    <name evidence="2" type="ORF">ILUMI_08971</name>
</gene>
<evidence type="ECO:0000313" key="3">
    <source>
        <dbReference type="Proteomes" id="UP000801492"/>
    </source>
</evidence>
<feature type="domain" description="PiggyBac transposable element-derived protein" evidence="1">
    <location>
        <begin position="111"/>
        <end position="187"/>
    </location>
</feature>
<dbReference type="EMBL" id="VTPC01004408">
    <property type="protein sequence ID" value="KAF2897204.1"/>
    <property type="molecule type" value="Genomic_DNA"/>
</dbReference>
<keyword evidence="3" id="KW-1185">Reference proteome</keyword>
<dbReference type="Pfam" id="PF13843">
    <property type="entry name" value="DDE_Tnp_1_7"/>
    <property type="match status" value="2"/>
</dbReference>
<evidence type="ECO:0000313" key="2">
    <source>
        <dbReference type="EMBL" id="KAF2897204.1"/>
    </source>
</evidence>